<evidence type="ECO:0000313" key="2">
    <source>
        <dbReference type="Proteomes" id="UP000183316"/>
    </source>
</evidence>
<accession>A0A192CJI8</accession>
<proteinExistence type="predicted"/>
<protein>
    <submittedName>
        <fullName evidence="1">Uncharacterized protein</fullName>
    </submittedName>
</protein>
<organism evidence="1 2">
    <name type="scientific">Escherichia coli O25b:H4</name>
    <dbReference type="NCBI Taxonomy" id="941280"/>
    <lineage>
        <taxon>Bacteria</taxon>
        <taxon>Pseudomonadati</taxon>
        <taxon>Pseudomonadota</taxon>
        <taxon>Gammaproteobacteria</taxon>
        <taxon>Enterobacterales</taxon>
        <taxon>Enterobacteriaceae</taxon>
        <taxon>Escherichia</taxon>
    </lineage>
</organism>
<dbReference type="EMBL" id="CP015085">
    <property type="protein sequence ID" value="ANK05871.1"/>
    <property type="molecule type" value="Genomic_DNA"/>
</dbReference>
<dbReference type="Proteomes" id="UP000183316">
    <property type="component" value="Chromosome"/>
</dbReference>
<evidence type="ECO:0000313" key="1">
    <source>
        <dbReference type="EMBL" id="ANK05871.1"/>
    </source>
</evidence>
<name>A0A192CJI8_ECO25</name>
<sequence>MLDFATVYSVAFFVVNSGKKRCDINRIRFKGNSQFLIP</sequence>
<dbReference type="AlphaFoldDB" id="A0A192CJI8"/>
<gene>
    <name evidence="1" type="ORF">WLH_04610</name>
</gene>
<reference evidence="1 2" key="1">
    <citation type="submission" date="2016-03" db="EMBL/GenBank/DDBJ databases">
        <title>Genome Sequence and Comparative Pathogenic Determinants of Uropathogenic Escherichia coli O25b:H4, a Clinical Isolate from Saudi Arabia.</title>
        <authorList>
            <person name="Alyamani E.A.J."/>
            <person name="Khiyami M.A."/>
            <person name="Booq R.Y."/>
            <person name="Bahwerth F.S."/>
            <person name="Vaisvil B."/>
            <person name="Schmitt D.P."/>
            <person name="Kapatral V."/>
        </authorList>
    </citation>
    <scope>NUCLEOTIDE SEQUENCE [LARGE SCALE GENOMIC DNA]</scope>
    <source>
        <strain evidence="1 2">O25b:H4</strain>
    </source>
</reference>